<evidence type="ECO:0000313" key="14">
    <source>
        <dbReference type="EMBL" id="MBS7825186.1"/>
    </source>
</evidence>
<dbReference type="GO" id="GO:0006271">
    <property type="term" value="P:DNA strand elongation involved in DNA replication"/>
    <property type="evidence" value="ECO:0007669"/>
    <property type="project" value="TreeGrafter"/>
</dbReference>
<dbReference type="SMART" id="SM00480">
    <property type="entry name" value="POL3Bc"/>
    <property type="match status" value="1"/>
</dbReference>
<evidence type="ECO:0000313" key="15">
    <source>
        <dbReference type="Proteomes" id="UP000680020"/>
    </source>
</evidence>
<dbReference type="Proteomes" id="UP000680020">
    <property type="component" value="Unassembled WGS sequence"/>
</dbReference>
<feature type="domain" description="DNA polymerase III beta sliding clamp C-terminal" evidence="13">
    <location>
        <begin position="245"/>
        <end position="365"/>
    </location>
</feature>
<keyword evidence="8 10" id="KW-0239">DNA-directed DNA polymerase</keyword>
<dbReference type="GO" id="GO:0005737">
    <property type="term" value="C:cytoplasm"/>
    <property type="evidence" value="ECO:0007669"/>
    <property type="project" value="UniProtKB-SubCell"/>
</dbReference>
<keyword evidence="5 10" id="KW-0808">Transferase</keyword>
<evidence type="ECO:0000259" key="12">
    <source>
        <dbReference type="Pfam" id="PF02767"/>
    </source>
</evidence>
<comment type="similarity">
    <text evidence="2 10">Belongs to the beta sliding clamp family.</text>
</comment>
<evidence type="ECO:0000256" key="4">
    <source>
        <dbReference type="ARBA" id="ARBA00022490"/>
    </source>
</evidence>
<evidence type="ECO:0000256" key="9">
    <source>
        <dbReference type="ARBA" id="ARBA00023125"/>
    </source>
</evidence>
<dbReference type="EMBL" id="JAGIBU010000008">
    <property type="protein sequence ID" value="MBS7825186.1"/>
    <property type="molecule type" value="Genomic_DNA"/>
</dbReference>
<dbReference type="GO" id="GO:0003677">
    <property type="term" value="F:DNA binding"/>
    <property type="evidence" value="ECO:0007669"/>
    <property type="project" value="UniProtKB-UniRule"/>
</dbReference>
<dbReference type="SUPFAM" id="SSF55979">
    <property type="entry name" value="DNA clamp"/>
    <property type="match status" value="3"/>
</dbReference>
<gene>
    <name evidence="14" type="ORF">J7561_08220</name>
</gene>
<feature type="domain" description="DNA polymerase III beta sliding clamp N-terminal" evidence="11">
    <location>
        <begin position="1"/>
        <end position="119"/>
    </location>
</feature>
<accession>A0AB35C1B3</accession>
<sequence>MELIVQREQLLQPLQALIGVTEKGQTLPVLANVKLQVKEEEIILTTTNLEIELSCALPYHSTATGGTTIPAKKLLDILKALPHGIDIHMILEPTKVEIKAGRSKFSLACLPLEEFPVLDHIDFNNTLTLPKDRFRSLLQNVAYAMATADVRYFLNGMLLDVQDSLITAVATDGHRLACSRYPFEDTTHLTNQFIVPRKAVEELLKLIENEAAPLHLQLSDNHLRVELGSMMFTTKLIEGKFPDYKRVIPPIGEKIIMADRSEMIDSLMRTSILSQDKFRGIRMNISHCLIKLVAHNPEQEVAEEEVEVNYQGADFMIAFNAAYITDIFKNIEGDMVQMSFTENNSSCLIKNPEDDNVDHVVMPMRL</sequence>
<evidence type="ECO:0000256" key="1">
    <source>
        <dbReference type="ARBA" id="ARBA00004496"/>
    </source>
</evidence>
<dbReference type="GO" id="GO:0008408">
    <property type="term" value="F:3'-5' exonuclease activity"/>
    <property type="evidence" value="ECO:0007669"/>
    <property type="project" value="InterPro"/>
</dbReference>
<dbReference type="CDD" id="cd00140">
    <property type="entry name" value="beta_clamp"/>
    <property type="match status" value="1"/>
</dbReference>
<dbReference type="PANTHER" id="PTHR30478:SF0">
    <property type="entry name" value="BETA SLIDING CLAMP"/>
    <property type="match status" value="1"/>
</dbReference>
<evidence type="ECO:0000256" key="2">
    <source>
        <dbReference type="ARBA" id="ARBA00010752"/>
    </source>
</evidence>
<dbReference type="InterPro" id="IPR022637">
    <property type="entry name" value="DNA_polIII_beta_cen"/>
</dbReference>
<evidence type="ECO:0000256" key="10">
    <source>
        <dbReference type="PIRNR" id="PIRNR000804"/>
    </source>
</evidence>
<dbReference type="GO" id="GO:0003887">
    <property type="term" value="F:DNA-directed DNA polymerase activity"/>
    <property type="evidence" value="ECO:0007669"/>
    <property type="project" value="UniProtKB-UniRule"/>
</dbReference>
<evidence type="ECO:0000256" key="5">
    <source>
        <dbReference type="ARBA" id="ARBA00022679"/>
    </source>
</evidence>
<reference evidence="14" key="1">
    <citation type="submission" date="2021-03" db="EMBL/GenBank/DDBJ databases">
        <title>Identification and antibiotic profiling of Wohlfahrtiimonas chitiniclastica, an underestimated human pathogen.</title>
        <authorList>
            <person name="Kopf A."/>
            <person name="Bunk B."/>
            <person name="Coldewey S."/>
            <person name="Gunzer F."/>
            <person name="Riedel T."/>
            <person name="Schroettner P."/>
        </authorList>
    </citation>
    <scope>NUCLEOTIDE SEQUENCE</scope>
    <source>
        <strain evidence="14">DSM 100917</strain>
    </source>
</reference>
<dbReference type="Pfam" id="PF02767">
    <property type="entry name" value="DNA_pol3_beta_2"/>
    <property type="match status" value="1"/>
</dbReference>
<dbReference type="InterPro" id="IPR022634">
    <property type="entry name" value="DNA_polIII_beta_N"/>
</dbReference>
<comment type="subunit">
    <text evidence="10">Forms a ring-shaped head-to-tail homodimer around DNA.</text>
</comment>
<proteinExistence type="inferred from homology"/>
<keyword evidence="9" id="KW-0238">DNA-binding</keyword>
<dbReference type="InterPro" id="IPR001001">
    <property type="entry name" value="DNA_polIII_beta"/>
</dbReference>
<comment type="function">
    <text evidence="10">Confers DNA tethering and processivity to DNA polymerases and other proteins. Acts as a clamp, forming a ring around DNA (a reaction catalyzed by the clamp-loading complex) which diffuses in an ATP-independent manner freely and bidirectionally along dsDNA. Initially characterized for its ability to contact the catalytic subunit of DNA polymerase III (Pol III), a complex, multichain enzyme responsible for most of the replicative synthesis in bacteria; Pol III exhibits 3'-5' exonuclease proofreading activity. The beta chain is required for initiation of replication as well as for processivity of DNA replication.</text>
</comment>
<evidence type="ECO:0000256" key="7">
    <source>
        <dbReference type="ARBA" id="ARBA00022705"/>
    </source>
</evidence>
<evidence type="ECO:0000256" key="6">
    <source>
        <dbReference type="ARBA" id="ARBA00022695"/>
    </source>
</evidence>
<dbReference type="AlphaFoldDB" id="A0AB35C1B3"/>
<dbReference type="InterPro" id="IPR046938">
    <property type="entry name" value="DNA_clamp_sf"/>
</dbReference>
<evidence type="ECO:0000259" key="13">
    <source>
        <dbReference type="Pfam" id="PF02768"/>
    </source>
</evidence>
<dbReference type="Gene3D" id="3.70.10.10">
    <property type="match status" value="1"/>
</dbReference>
<dbReference type="InterPro" id="IPR022635">
    <property type="entry name" value="DNA_polIII_beta_C"/>
</dbReference>
<organism evidence="14 15">
    <name type="scientific">Wohlfahrtiimonas chitiniclastica</name>
    <dbReference type="NCBI Taxonomy" id="400946"/>
    <lineage>
        <taxon>Bacteria</taxon>
        <taxon>Pseudomonadati</taxon>
        <taxon>Pseudomonadota</taxon>
        <taxon>Gammaproteobacteria</taxon>
        <taxon>Cardiobacteriales</taxon>
        <taxon>Ignatzschineriaceae</taxon>
        <taxon>Wohlfahrtiimonas</taxon>
    </lineage>
</organism>
<keyword evidence="4 10" id="KW-0963">Cytoplasm</keyword>
<evidence type="ECO:0000259" key="11">
    <source>
        <dbReference type="Pfam" id="PF00712"/>
    </source>
</evidence>
<dbReference type="Pfam" id="PF02768">
    <property type="entry name" value="DNA_pol3_beta_3"/>
    <property type="match status" value="1"/>
</dbReference>
<dbReference type="Pfam" id="PF00712">
    <property type="entry name" value="DNA_pol3_beta"/>
    <property type="match status" value="1"/>
</dbReference>
<dbReference type="RefSeq" id="WP_213404214.1">
    <property type="nucleotide sequence ID" value="NZ_JAGIBT010000009.1"/>
</dbReference>
<evidence type="ECO:0000256" key="3">
    <source>
        <dbReference type="ARBA" id="ARBA00021035"/>
    </source>
</evidence>
<comment type="subcellular location">
    <subcellularLocation>
        <location evidence="1 10">Cytoplasm</location>
    </subcellularLocation>
</comment>
<dbReference type="NCBIfam" id="TIGR00663">
    <property type="entry name" value="dnan"/>
    <property type="match status" value="1"/>
</dbReference>
<dbReference type="PANTHER" id="PTHR30478">
    <property type="entry name" value="DNA POLYMERASE III SUBUNIT BETA"/>
    <property type="match status" value="1"/>
</dbReference>
<keyword evidence="7 10" id="KW-0235">DNA replication</keyword>
<comment type="caution">
    <text evidence="14">The sequence shown here is derived from an EMBL/GenBank/DDBJ whole genome shotgun (WGS) entry which is preliminary data.</text>
</comment>
<name>A0AB35C1B3_9GAMM</name>
<protein>
    <recommendedName>
        <fullName evidence="3 10">Beta sliding clamp</fullName>
    </recommendedName>
</protein>
<feature type="domain" description="DNA polymerase III beta sliding clamp central" evidence="12">
    <location>
        <begin position="128"/>
        <end position="243"/>
    </location>
</feature>
<dbReference type="GO" id="GO:0009360">
    <property type="term" value="C:DNA polymerase III complex"/>
    <property type="evidence" value="ECO:0007669"/>
    <property type="project" value="InterPro"/>
</dbReference>
<dbReference type="Gene3D" id="3.10.150.10">
    <property type="entry name" value="DNA Polymerase III, subunit A, domain 2"/>
    <property type="match status" value="1"/>
</dbReference>
<keyword evidence="6 10" id="KW-0548">Nucleotidyltransferase</keyword>
<evidence type="ECO:0000256" key="8">
    <source>
        <dbReference type="ARBA" id="ARBA00022932"/>
    </source>
</evidence>
<dbReference type="PIRSF" id="PIRSF000804">
    <property type="entry name" value="DNA_pol_III_b"/>
    <property type="match status" value="1"/>
</dbReference>